<accession>A0A4Y2RNI5</accession>
<comment type="caution">
    <text evidence="2">The sequence shown here is derived from an EMBL/GenBank/DDBJ whole genome shotgun (WGS) entry which is preliminary data.</text>
</comment>
<keyword evidence="1" id="KW-1133">Transmembrane helix</keyword>
<evidence type="ECO:0000256" key="1">
    <source>
        <dbReference type="SAM" id="Phobius"/>
    </source>
</evidence>
<reference evidence="2 3" key="1">
    <citation type="journal article" date="2019" name="Sci. Rep.">
        <title>Orb-weaving spider Araneus ventricosus genome elucidates the spidroin gene catalogue.</title>
        <authorList>
            <person name="Kono N."/>
            <person name="Nakamura H."/>
            <person name="Ohtoshi R."/>
            <person name="Moran D.A.P."/>
            <person name="Shinohara A."/>
            <person name="Yoshida Y."/>
            <person name="Fujiwara M."/>
            <person name="Mori M."/>
            <person name="Tomita M."/>
            <person name="Arakawa K."/>
        </authorList>
    </citation>
    <scope>NUCLEOTIDE SEQUENCE [LARGE SCALE GENOMIC DNA]</scope>
</reference>
<proteinExistence type="predicted"/>
<dbReference type="Proteomes" id="UP000499080">
    <property type="component" value="Unassembled WGS sequence"/>
</dbReference>
<organism evidence="2 3">
    <name type="scientific">Araneus ventricosus</name>
    <name type="common">Orbweaver spider</name>
    <name type="synonym">Epeira ventricosa</name>
    <dbReference type="NCBI Taxonomy" id="182803"/>
    <lineage>
        <taxon>Eukaryota</taxon>
        <taxon>Metazoa</taxon>
        <taxon>Ecdysozoa</taxon>
        <taxon>Arthropoda</taxon>
        <taxon>Chelicerata</taxon>
        <taxon>Arachnida</taxon>
        <taxon>Araneae</taxon>
        <taxon>Araneomorphae</taxon>
        <taxon>Entelegynae</taxon>
        <taxon>Araneoidea</taxon>
        <taxon>Araneidae</taxon>
        <taxon>Araneus</taxon>
    </lineage>
</organism>
<feature type="transmembrane region" description="Helical" evidence="1">
    <location>
        <begin position="78"/>
        <end position="96"/>
    </location>
</feature>
<dbReference type="AlphaFoldDB" id="A0A4Y2RNI5"/>
<protein>
    <submittedName>
        <fullName evidence="2">Uncharacterized protein</fullName>
    </submittedName>
</protein>
<gene>
    <name evidence="2" type="ORF">AVEN_112618_1</name>
</gene>
<keyword evidence="1" id="KW-0472">Membrane</keyword>
<name>A0A4Y2RNI5_ARAVE</name>
<keyword evidence="1" id="KW-0812">Transmembrane</keyword>
<evidence type="ECO:0000313" key="2">
    <source>
        <dbReference type="EMBL" id="GBN76819.1"/>
    </source>
</evidence>
<sequence>MSREQMLGQSLFIILRTSSGGAVVIFVDTSPNTGEEVSVRALYSIQTRGWEGFDEKTGVSNPSRYVSFSLERMRSDSFESLLVLLFFVIFFDVDIFHEK</sequence>
<keyword evidence="3" id="KW-1185">Reference proteome</keyword>
<dbReference type="EMBL" id="BGPR01017654">
    <property type="protein sequence ID" value="GBN76819.1"/>
    <property type="molecule type" value="Genomic_DNA"/>
</dbReference>
<evidence type="ECO:0000313" key="3">
    <source>
        <dbReference type="Proteomes" id="UP000499080"/>
    </source>
</evidence>